<accession>A0A2U7UB67</accession>
<dbReference type="PANTHER" id="PTHR23084:SF263">
    <property type="entry name" value="MORN REPEAT-CONTAINING PROTEIN 1"/>
    <property type="match status" value="1"/>
</dbReference>
<dbReference type="InterPro" id="IPR001810">
    <property type="entry name" value="F-box_dom"/>
</dbReference>
<dbReference type="InterPro" id="IPR036047">
    <property type="entry name" value="F-box-like_dom_sf"/>
</dbReference>
<proteinExistence type="predicted"/>
<evidence type="ECO:0000256" key="1">
    <source>
        <dbReference type="ARBA" id="ARBA00022737"/>
    </source>
</evidence>
<dbReference type="GeneID" id="36842355"/>
<feature type="domain" description="F-box" evidence="2">
    <location>
        <begin position="13"/>
        <end position="60"/>
    </location>
</feature>
<gene>
    <name evidence="3" type="ORF">pneo_cds_35</name>
</gene>
<dbReference type="PROSITE" id="PS50181">
    <property type="entry name" value="FBOX"/>
    <property type="match status" value="1"/>
</dbReference>
<reference evidence="3" key="1">
    <citation type="journal article" date="2018" name="Nat. Commun.">
        <title>Diversity and evolution of the emerging Pandoraviridae family.</title>
        <authorList>
            <person name="Legendre M."/>
            <person name="Fabre E."/>
            <person name="Poirot O."/>
            <person name="Jeudy S."/>
            <person name="Lartigue A."/>
            <person name="Alempic J.M."/>
            <person name="Beucher L."/>
            <person name="Philippe N."/>
            <person name="Bertaux L."/>
            <person name="Christo-Foroux E."/>
            <person name="Labadie K."/>
            <person name="Coute Y."/>
            <person name="Abergel C."/>
            <person name="Claverie J.M."/>
        </authorList>
    </citation>
    <scope>NUCLEOTIDE SEQUENCE [LARGE SCALE GENOMIC DNA]</scope>
    <source>
        <strain evidence="3">Neocaledonia</strain>
    </source>
</reference>
<dbReference type="InterPro" id="IPR003409">
    <property type="entry name" value="MORN"/>
</dbReference>
<keyword evidence="1" id="KW-0677">Repeat</keyword>
<dbReference type="FunFam" id="2.20.110.10:FF:000002">
    <property type="entry name" value="Phosphatidylinositol 4-phosphate 5-kinase 8"/>
    <property type="match status" value="1"/>
</dbReference>
<evidence type="ECO:0000259" key="2">
    <source>
        <dbReference type="PROSITE" id="PS50181"/>
    </source>
</evidence>
<name>A0A2U7UB67_9VIRU</name>
<dbReference type="Pfam" id="PF12937">
    <property type="entry name" value="F-box-like"/>
    <property type="match status" value="1"/>
</dbReference>
<dbReference type="Gene3D" id="2.20.110.10">
    <property type="entry name" value="Histone H3 K4-specific methyltransferase SET7/9 N-terminal domain"/>
    <property type="match status" value="3"/>
</dbReference>
<dbReference type="PANTHER" id="PTHR23084">
    <property type="entry name" value="PHOSPHATIDYLINOSITOL-4-PHOSPHATE 5-KINASE RELATED"/>
    <property type="match status" value="1"/>
</dbReference>
<dbReference type="SUPFAM" id="SSF81383">
    <property type="entry name" value="F-box domain"/>
    <property type="match status" value="1"/>
</dbReference>
<sequence>MQHRGETLPDEASAPFDQLPDELLFHILVRVDCIESLAAWSATSKRHLLLAMDDSLWRRLHEAHFGPSPFEPPLPPHVDWRWIYRAQGHAAHPAGTDVGALWDGDRVFWGDVVDGKPHGFGIHIYSPGLAHDSILRKRVDGAKAMSLTAAYRIQCEWVYGKENGGAIQTWPDGTRIEQHWVHGQRQKHAIVTHPSCARYEGGFGGFSGPHGQGTLTLRNRVAIEREWYALDAIKFFRSGDMRVDFWKPREQRVGIYVWADGARYDGEFDECGKRRGHGVMVYANGNRYEGEWRDDEMNGHGVMICADGDRFEGEWRDSAMSGRGTATYANGDRYEGEWRDDMYDGYGVFTWTSGQVYTGYYRQDRRHGSCVLRYADGAIYKGTYKDGRPHGRGTITYADGSCLSRTWDGKTCTDAAVVIHRAGDSLCSLPEPCHACVALASDDSS</sequence>
<dbReference type="Pfam" id="PF02493">
    <property type="entry name" value="MORN"/>
    <property type="match status" value="8"/>
</dbReference>
<dbReference type="KEGG" id="vg:36842355"/>
<dbReference type="Gene3D" id="1.20.1280.50">
    <property type="match status" value="1"/>
</dbReference>
<organism evidence="3">
    <name type="scientific">Pandoravirus neocaledonia</name>
    <dbReference type="NCBI Taxonomy" id="2107708"/>
    <lineage>
        <taxon>Viruses</taxon>
        <taxon>Pandoravirus</taxon>
    </lineage>
</organism>
<evidence type="ECO:0000313" key="3">
    <source>
        <dbReference type="EMBL" id="AVK75642.1"/>
    </source>
</evidence>
<dbReference type="SMART" id="SM00698">
    <property type="entry name" value="MORN"/>
    <property type="match status" value="6"/>
</dbReference>
<dbReference type="Proteomes" id="UP000249287">
    <property type="component" value="Segment"/>
</dbReference>
<protein>
    <submittedName>
        <fullName evidence="3">Morn repeat domain containing protein</fullName>
    </submittedName>
</protein>
<dbReference type="RefSeq" id="YP_009481645.1">
    <property type="nucleotide sequence ID" value="NC_037666.1"/>
</dbReference>
<dbReference type="SUPFAM" id="SSF82185">
    <property type="entry name" value="Histone H3 K4-specific methyltransferase SET7/9 N-terminal domain"/>
    <property type="match status" value="2"/>
</dbReference>
<dbReference type="EMBL" id="MG011690">
    <property type="protein sequence ID" value="AVK75642.1"/>
    <property type="molecule type" value="Genomic_DNA"/>
</dbReference>